<dbReference type="RefSeq" id="WP_328857027.1">
    <property type="nucleotide sequence ID" value="NZ_CP108021.1"/>
</dbReference>
<reference evidence="14 15" key="1">
    <citation type="submission" date="2022-10" db="EMBL/GenBank/DDBJ databases">
        <title>The complete genomes of actinobacterial strains from the NBC collection.</title>
        <authorList>
            <person name="Joergensen T.S."/>
            <person name="Alvarez Arevalo M."/>
            <person name="Sterndorff E.B."/>
            <person name="Faurdal D."/>
            <person name="Vuksanovic O."/>
            <person name="Mourched A.-S."/>
            <person name="Charusanti P."/>
            <person name="Shaw S."/>
            <person name="Blin K."/>
            <person name="Weber T."/>
        </authorList>
    </citation>
    <scope>NUCLEOTIDE SEQUENCE [LARGE SCALE GENOMIC DNA]</scope>
    <source>
        <strain evidence="14 15">NBC_00319</strain>
    </source>
</reference>
<dbReference type="InterPro" id="IPR015500">
    <property type="entry name" value="Peptidase_S8_subtilisin-rel"/>
</dbReference>
<keyword evidence="3" id="KW-1003">Cell membrane</keyword>
<dbReference type="PANTHER" id="PTHR43806">
    <property type="entry name" value="PEPTIDASE S8"/>
    <property type="match status" value="1"/>
</dbReference>
<proteinExistence type="inferred from homology"/>
<organism evidence="14 15">
    <name type="scientific">Williamsia herbipolensis</name>
    <dbReference type="NCBI Taxonomy" id="1603258"/>
    <lineage>
        <taxon>Bacteria</taxon>
        <taxon>Bacillati</taxon>
        <taxon>Actinomycetota</taxon>
        <taxon>Actinomycetes</taxon>
        <taxon>Mycobacteriales</taxon>
        <taxon>Nocardiaceae</taxon>
        <taxon>Williamsia</taxon>
    </lineage>
</organism>
<comment type="subcellular location">
    <subcellularLocation>
        <location evidence="1">Cell membrane</location>
        <topology evidence="1">Single-pass membrane protein</topology>
    </subcellularLocation>
</comment>
<keyword evidence="9 12" id="KW-0472">Membrane</keyword>
<dbReference type="EMBL" id="CP108021">
    <property type="protein sequence ID" value="WUM19536.1"/>
    <property type="molecule type" value="Genomic_DNA"/>
</dbReference>
<dbReference type="PROSITE" id="PS51892">
    <property type="entry name" value="SUBTILASE"/>
    <property type="match status" value="1"/>
</dbReference>
<dbReference type="GO" id="GO:0006508">
    <property type="term" value="P:proteolysis"/>
    <property type="evidence" value="ECO:0007669"/>
    <property type="project" value="UniProtKB-KW"/>
</dbReference>
<dbReference type="Proteomes" id="UP001432128">
    <property type="component" value="Chromosome"/>
</dbReference>
<sequence>MTIGPAGRLARLVLVAALGVGAPLVAVAPAQALPGIARELPPVITGPIPREGPVAPLVATKQTAVCATEIATRGDFVSPPAGLVSLDIAKAWEFSKGAGQKIAVIDTGVFRHPRLSVIPGGDYVSTGDGTRDCDGHGTIVAGIAAGKQSSGDGFAGVAPDAQVIAIRQTSESYAPADAREAGSDTPINATGYGNVTTLARAVIRAVNLGADVINISETACFPVNVPMRDQSLGAAVKYAFSRNVVVVAAAGNLSTQDQNCTTQNPGANGARLANPWASVLTQSSPAYFSPYVVSVASVDPDGRPSNFSLAGPWVTVAAPGTDQVSLNISTNPPVIDAIQLQGKSQPINGTSYAAPYVAGLAALIKARFPQLTAAQVIDRITRTAHHPSDGRDNAVGYGLIDPVTALTTTTPDTTVAGADVADPRTGDTRNIYAAEKITPPAAAPAPDHTPRTIAIGVSLLALALAVASWALMRNRNGDRRRLREGTDY</sequence>
<dbReference type="InterPro" id="IPR023827">
    <property type="entry name" value="Peptidase_S8_Asp-AS"/>
</dbReference>
<accession>A0AAU4K0I7</accession>
<gene>
    <name evidence="14" type="primary">mycP</name>
    <name evidence="14" type="ORF">OG579_17795</name>
</gene>
<feature type="active site" description="Charge relay system" evidence="10">
    <location>
        <position position="106"/>
    </location>
</feature>
<keyword evidence="7 10" id="KW-0720">Serine protease</keyword>
<dbReference type="Pfam" id="PF00082">
    <property type="entry name" value="Peptidase_S8"/>
    <property type="match status" value="1"/>
</dbReference>
<evidence type="ECO:0000256" key="6">
    <source>
        <dbReference type="ARBA" id="ARBA00022801"/>
    </source>
</evidence>
<dbReference type="InterPro" id="IPR022398">
    <property type="entry name" value="Peptidase_S8_His-AS"/>
</dbReference>
<feature type="domain" description="Peptidase S8/S53" evidence="13">
    <location>
        <begin position="97"/>
        <end position="398"/>
    </location>
</feature>
<dbReference type="InterPro" id="IPR023828">
    <property type="entry name" value="Peptidase_S8_Ser-AS"/>
</dbReference>
<keyword evidence="5 12" id="KW-0812">Transmembrane</keyword>
<dbReference type="GO" id="GO:0005886">
    <property type="term" value="C:plasma membrane"/>
    <property type="evidence" value="ECO:0007669"/>
    <property type="project" value="UniProtKB-SubCell"/>
</dbReference>
<evidence type="ECO:0000256" key="4">
    <source>
        <dbReference type="ARBA" id="ARBA00022670"/>
    </source>
</evidence>
<dbReference type="PANTHER" id="PTHR43806:SF11">
    <property type="entry name" value="CEREVISIN-RELATED"/>
    <property type="match status" value="1"/>
</dbReference>
<evidence type="ECO:0000256" key="10">
    <source>
        <dbReference type="PROSITE-ProRule" id="PRU01240"/>
    </source>
</evidence>
<evidence type="ECO:0000256" key="9">
    <source>
        <dbReference type="ARBA" id="ARBA00023136"/>
    </source>
</evidence>
<keyword evidence="6 10" id="KW-0378">Hydrolase</keyword>
<dbReference type="InterPro" id="IPR000209">
    <property type="entry name" value="Peptidase_S8/S53_dom"/>
</dbReference>
<dbReference type="KEGG" id="whr:OG579_17795"/>
<dbReference type="Gene3D" id="3.40.50.200">
    <property type="entry name" value="Peptidase S8/S53 domain"/>
    <property type="match status" value="1"/>
</dbReference>
<evidence type="ECO:0000256" key="2">
    <source>
        <dbReference type="ARBA" id="ARBA00011073"/>
    </source>
</evidence>
<dbReference type="PRINTS" id="PR00723">
    <property type="entry name" value="SUBTILISIN"/>
</dbReference>
<evidence type="ECO:0000256" key="7">
    <source>
        <dbReference type="ARBA" id="ARBA00022825"/>
    </source>
</evidence>
<keyword evidence="4 10" id="KW-0645">Protease</keyword>
<evidence type="ECO:0000256" key="8">
    <source>
        <dbReference type="ARBA" id="ARBA00022989"/>
    </source>
</evidence>
<dbReference type="PROSITE" id="PS00138">
    <property type="entry name" value="SUBTILASE_SER"/>
    <property type="match status" value="1"/>
</dbReference>
<dbReference type="GO" id="GO:0004252">
    <property type="term" value="F:serine-type endopeptidase activity"/>
    <property type="evidence" value="ECO:0007669"/>
    <property type="project" value="UniProtKB-UniRule"/>
</dbReference>
<evidence type="ECO:0000313" key="15">
    <source>
        <dbReference type="Proteomes" id="UP001432128"/>
    </source>
</evidence>
<protein>
    <submittedName>
        <fullName evidence="14">Type VII secretion-associated serine protease mycosin</fullName>
    </submittedName>
</protein>
<feature type="active site" description="Charge relay system" evidence="10">
    <location>
        <position position="351"/>
    </location>
</feature>
<evidence type="ECO:0000256" key="3">
    <source>
        <dbReference type="ARBA" id="ARBA00022475"/>
    </source>
</evidence>
<keyword evidence="8 12" id="KW-1133">Transmembrane helix</keyword>
<dbReference type="InterPro" id="IPR050131">
    <property type="entry name" value="Peptidase_S8_subtilisin-like"/>
</dbReference>
<evidence type="ECO:0000256" key="11">
    <source>
        <dbReference type="RuleBase" id="RU003355"/>
    </source>
</evidence>
<dbReference type="NCBIfam" id="TIGR03921">
    <property type="entry name" value="T7SS_mycosin"/>
    <property type="match status" value="1"/>
</dbReference>
<evidence type="ECO:0000256" key="12">
    <source>
        <dbReference type="SAM" id="Phobius"/>
    </source>
</evidence>
<feature type="transmembrane region" description="Helical" evidence="12">
    <location>
        <begin position="453"/>
        <end position="472"/>
    </location>
</feature>
<dbReference type="PROSITE" id="PS00137">
    <property type="entry name" value="SUBTILASE_HIS"/>
    <property type="match status" value="1"/>
</dbReference>
<dbReference type="PROSITE" id="PS00136">
    <property type="entry name" value="SUBTILASE_ASP"/>
    <property type="match status" value="1"/>
</dbReference>
<dbReference type="SUPFAM" id="SSF52743">
    <property type="entry name" value="Subtilisin-like"/>
    <property type="match status" value="1"/>
</dbReference>
<evidence type="ECO:0000256" key="1">
    <source>
        <dbReference type="ARBA" id="ARBA00004162"/>
    </source>
</evidence>
<comment type="similarity">
    <text evidence="2 10 11">Belongs to the peptidase S8 family.</text>
</comment>
<evidence type="ECO:0000259" key="13">
    <source>
        <dbReference type="Pfam" id="PF00082"/>
    </source>
</evidence>
<keyword evidence="15" id="KW-1185">Reference proteome</keyword>
<evidence type="ECO:0000313" key="14">
    <source>
        <dbReference type="EMBL" id="WUM19536.1"/>
    </source>
</evidence>
<dbReference type="InterPro" id="IPR036852">
    <property type="entry name" value="Peptidase_S8/S53_dom_sf"/>
</dbReference>
<name>A0AAU4K0I7_9NOCA</name>
<feature type="active site" description="Charge relay system" evidence="10">
    <location>
        <position position="136"/>
    </location>
</feature>
<dbReference type="InterPro" id="IPR023834">
    <property type="entry name" value="T7SS_pept_S8A_mycosin"/>
</dbReference>
<dbReference type="AlphaFoldDB" id="A0AAU4K0I7"/>
<evidence type="ECO:0000256" key="5">
    <source>
        <dbReference type="ARBA" id="ARBA00022692"/>
    </source>
</evidence>